<dbReference type="InterPro" id="IPR011257">
    <property type="entry name" value="DNA_glycosylase"/>
</dbReference>
<evidence type="ECO:0000256" key="10">
    <source>
        <dbReference type="HAMAP-Rule" id="MF_00942"/>
    </source>
</evidence>
<feature type="domain" description="HhH-GPD" evidence="11">
    <location>
        <begin position="39"/>
        <end position="187"/>
    </location>
</feature>
<sequence length="211" mass="24346">MTKKQRAEIILKTLKKLYPQPEKFLDSSNDHEFLFAVILSAQTTDKNVNIVTPKLFKKFKTLQEYANAPTEQIQECISHINYYRTKSQYIQKTAKTLLEKYNGLVPKTIEELVLLPGVGRKTANVVLGNLFGIIEGIAVDTHVIRLSQKLGLTKHKDPKKIEQELMKVLPKGDWFDFTNRLICYGREYCSAKNHNHENCPVTKMLLIRQLE</sequence>
<comment type="function">
    <text evidence="10">DNA repair enzyme that has both DNA N-glycosylase activity and AP-lyase activity. The DNA N-glycosylase activity releases various damaged pyrimidines from DNA by cleaving the N-glycosidic bond, leaving an AP (apurinic/apyrimidinic) site. The AP-lyase activity cleaves the phosphodiester bond 3' to the AP site by a beta-elimination, leaving a 3'-terminal unsaturated sugar and a product with a terminal 5'-phosphate.</text>
</comment>
<comment type="similarity">
    <text evidence="1 10">Belongs to the Nth/MutY family.</text>
</comment>
<dbReference type="CDD" id="cd00056">
    <property type="entry name" value="ENDO3c"/>
    <property type="match status" value="1"/>
</dbReference>
<reference evidence="12 13" key="1">
    <citation type="journal article" date="2016" name="Nat. Commun.">
        <title>Thousands of microbial genomes shed light on interconnected biogeochemical processes in an aquifer system.</title>
        <authorList>
            <person name="Anantharaman K."/>
            <person name="Brown C.T."/>
            <person name="Hug L.A."/>
            <person name="Sharon I."/>
            <person name="Castelle C.J."/>
            <person name="Probst A.J."/>
            <person name="Thomas B.C."/>
            <person name="Singh A."/>
            <person name="Wilkins M.J."/>
            <person name="Karaoz U."/>
            <person name="Brodie E.L."/>
            <person name="Williams K.H."/>
            <person name="Hubbard S.S."/>
            <person name="Banfield J.F."/>
        </authorList>
    </citation>
    <scope>NUCLEOTIDE SEQUENCE [LARGE SCALE GENOMIC DNA]</scope>
</reference>
<keyword evidence="10" id="KW-0456">Lyase</keyword>
<dbReference type="GO" id="GO:0051539">
    <property type="term" value="F:4 iron, 4 sulfur cluster binding"/>
    <property type="evidence" value="ECO:0007669"/>
    <property type="project" value="UniProtKB-KW"/>
</dbReference>
<keyword evidence="9 10" id="KW-0326">Glycosidase</keyword>
<dbReference type="PROSITE" id="PS01155">
    <property type="entry name" value="ENDONUCLEASE_III_2"/>
    <property type="match status" value="1"/>
</dbReference>
<dbReference type="NCBIfam" id="TIGR01083">
    <property type="entry name" value="nth"/>
    <property type="match status" value="1"/>
</dbReference>
<dbReference type="Gene3D" id="1.10.1670.10">
    <property type="entry name" value="Helix-hairpin-Helix base-excision DNA repair enzymes (C-terminal)"/>
    <property type="match status" value="1"/>
</dbReference>
<dbReference type="STRING" id="1798676.A3B90_00775"/>
<protein>
    <recommendedName>
        <fullName evidence="10">Endonuclease III</fullName>
        <ecNumber evidence="10">4.2.99.18</ecNumber>
    </recommendedName>
    <alternativeName>
        <fullName evidence="10">DNA-(apurinic or apyrimidinic site) lyase</fullName>
    </alternativeName>
</protein>
<keyword evidence="8 10" id="KW-0234">DNA repair</keyword>
<keyword evidence="12" id="KW-0540">Nuclease</keyword>
<dbReference type="EMBL" id="MFPX01000017">
    <property type="protein sequence ID" value="OGH66523.1"/>
    <property type="molecule type" value="Genomic_DNA"/>
</dbReference>
<dbReference type="Pfam" id="PF00633">
    <property type="entry name" value="HHH"/>
    <property type="match status" value="1"/>
</dbReference>
<evidence type="ECO:0000256" key="2">
    <source>
        <dbReference type="ARBA" id="ARBA00022485"/>
    </source>
</evidence>
<evidence type="ECO:0000313" key="13">
    <source>
        <dbReference type="Proteomes" id="UP000178742"/>
    </source>
</evidence>
<dbReference type="InterPro" id="IPR023170">
    <property type="entry name" value="HhH_base_excis_C"/>
</dbReference>
<evidence type="ECO:0000256" key="7">
    <source>
        <dbReference type="ARBA" id="ARBA00023014"/>
    </source>
</evidence>
<comment type="cofactor">
    <cofactor evidence="10">
        <name>[4Fe-4S] cluster</name>
        <dbReference type="ChEBI" id="CHEBI:49883"/>
    </cofactor>
    <text evidence="10">Binds 1 [4Fe-4S] cluster.</text>
</comment>
<gene>
    <name evidence="10" type="primary">nth</name>
    <name evidence="12" type="ORF">A3B90_00775</name>
</gene>
<keyword evidence="2" id="KW-0004">4Fe-4S</keyword>
<evidence type="ECO:0000256" key="6">
    <source>
        <dbReference type="ARBA" id="ARBA00023004"/>
    </source>
</evidence>
<dbReference type="InterPro" id="IPR004036">
    <property type="entry name" value="Endonuclease-III-like_CS2"/>
</dbReference>
<comment type="caution">
    <text evidence="12">The sequence shown here is derived from an EMBL/GenBank/DDBJ whole genome shotgun (WGS) entry which is preliminary data.</text>
</comment>
<dbReference type="PIRSF" id="PIRSF001435">
    <property type="entry name" value="Nth"/>
    <property type="match status" value="1"/>
</dbReference>
<dbReference type="GO" id="GO:0006285">
    <property type="term" value="P:base-excision repair, AP site formation"/>
    <property type="evidence" value="ECO:0007669"/>
    <property type="project" value="TreeGrafter"/>
</dbReference>
<dbReference type="GO" id="GO:0140078">
    <property type="term" value="F:class I DNA-(apurinic or apyrimidinic site) endonuclease activity"/>
    <property type="evidence" value="ECO:0007669"/>
    <property type="project" value="UniProtKB-EC"/>
</dbReference>
<dbReference type="InterPro" id="IPR005759">
    <property type="entry name" value="Nth"/>
</dbReference>
<dbReference type="SUPFAM" id="SSF48150">
    <property type="entry name" value="DNA-glycosylase"/>
    <property type="match status" value="1"/>
</dbReference>
<keyword evidence="4 10" id="KW-0227">DNA damage</keyword>
<evidence type="ECO:0000256" key="3">
    <source>
        <dbReference type="ARBA" id="ARBA00022723"/>
    </source>
</evidence>
<dbReference type="AlphaFoldDB" id="A0A1F6M4P8"/>
<keyword evidence="7" id="KW-0411">Iron-sulfur</keyword>
<evidence type="ECO:0000256" key="8">
    <source>
        <dbReference type="ARBA" id="ARBA00023204"/>
    </source>
</evidence>
<name>A0A1F6M4P8_9BACT</name>
<accession>A0A1F6M4P8</accession>
<keyword evidence="3" id="KW-0479">Metal-binding</keyword>
<comment type="catalytic activity">
    <reaction evidence="10">
        <text>2'-deoxyribonucleotide-(2'-deoxyribose 5'-phosphate)-2'-deoxyribonucleotide-DNA = a 3'-end 2'-deoxyribonucleotide-(2,3-dehydro-2,3-deoxyribose 5'-phosphate)-DNA + a 5'-end 5'-phospho-2'-deoxyribonucleoside-DNA + H(+)</text>
        <dbReference type="Rhea" id="RHEA:66592"/>
        <dbReference type="Rhea" id="RHEA-COMP:13180"/>
        <dbReference type="Rhea" id="RHEA-COMP:16897"/>
        <dbReference type="Rhea" id="RHEA-COMP:17067"/>
        <dbReference type="ChEBI" id="CHEBI:15378"/>
        <dbReference type="ChEBI" id="CHEBI:136412"/>
        <dbReference type="ChEBI" id="CHEBI:157695"/>
        <dbReference type="ChEBI" id="CHEBI:167181"/>
        <dbReference type="EC" id="4.2.99.18"/>
    </reaction>
</comment>
<dbReference type="EC" id="4.2.99.18" evidence="10"/>
<evidence type="ECO:0000256" key="9">
    <source>
        <dbReference type="ARBA" id="ARBA00023295"/>
    </source>
</evidence>
<dbReference type="InterPro" id="IPR003265">
    <property type="entry name" value="HhH-GPD_domain"/>
</dbReference>
<proteinExistence type="inferred from homology"/>
<dbReference type="HAMAP" id="MF_00942">
    <property type="entry name" value="Nth"/>
    <property type="match status" value="1"/>
</dbReference>
<dbReference type="PANTHER" id="PTHR10359:SF18">
    <property type="entry name" value="ENDONUCLEASE III"/>
    <property type="match status" value="1"/>
</dbReference>
<dbReference type="InterPro" id="IPR000445">
    <property type="entry name" value="HhH_motif"/>
</dbReference>
<dbReference type="PANTHER" id="PTHR10359">
    <property type="entry name" value="A/G-SPECIFIC ADENINE GLYCOSYLASE/ENDONUCLEASE III"/>
    <property type="match status" value="1"/>
</dbReference>
<evidence type="ECO:0000313" key="12">
    <source>
        <dbReference type="EMBL" id="OGH66523.1"/>
    </source>
</evidence>
<evidence type="ECO:0000256" key="1">
    <source>
        <dbReference type="ARBA" id="ARBA00008343"/>
    </source>
</evidence>
<dbReference type="SMART" id="SM00478">
    <property type="entry name" value="ENDO3c"/>
    <property type="match status" value="1"/>
</dbReference>
<keyword evidence="6" id="KW-0408">Iron</keyword>
<dbReference type="Pfam" id="PF00730">
    <property type="entry name" value="HhH-GPD"/>
    <property type="match status" value="1"/>
</dbReference>
<organism evidence="12 13">
    <name type="scientific">Candidatus Magasanikbacteria bacterium RIFCSPHIGHO2_02_FULL_41_13</name>
    <dbReference type="NCBI Taxonomy" id="1798676"/>
    <lineage>
        <taxon>Bacteria</taxon>
        <taxon>Candidatus Magasanikiibacteriota</taxon>
    </lineage>
</organism>
<keyword evidence="5 10" id="KW-0378">Hydrolase</keyword>
<keyword evidence="10" id="KW-0238">DNA-binding</keyword>
<dbReference type="GO" id="GO:0003677">
    <property type="term" value="F:DNA binding"/>
    <property type="evidence" value="ECO:0007669"/>
    <property type="project" value="UniProtKB-UniRule"/>
</dbReference>
<dbReference type="Gene3D" id="1.10.340.30">
    <property type="entry name" value="Hypothetical protein, domain 2"/>
    <property type="match status" value="1"/>
</dbReference>
<dbReference type="Proteomes" id="UP000178742">
    <property type="component" value="Unassembled WGS sequence"/>
</dbReference>
<keyword evidence="12" id="KW-0255">Endonuclease</keyword>
<evidence type="ECO:0000256" key="5">
    <source>
        <dbReference type="ARBA" id="ARBA00022801"/>
    </source>
</evidence>
<evidence type="ECO:0000259" key="11">
    <source>
        <dbReference type="SMART" id="SM00478"/>
    </source>
</evidence>
<dbReference type="GO" id="GO:0019104">
    <property type="term" value="F:DNA N-glycosylase activity"/>
    <property type="evidence" value="ECO:0007669"/>
    <property type="project" value="UniProtKB-UniRule"/>
</dbReference>
<comment type="caution">
    <text evidence="10">Lacks conserved residue(s) required for the propagation of feature annotation.</text>
</comment>
<dbReference type="GO" id="GO:0046872">
    <property type="term" value="F:metal ion binding"/>
    <property type="evidence" value="ECO:0007669"/>
    <property type="project" value="UniProtKB-KW"/>
</dbReference>
<dbReference type="FunFam" id="1.10.340.30:FF:000001">
    <property type="entry name" value="Endonuclease III"/>
    <property type="match status" value="1"/>
</dbReference>
<evidence type="ECO:0000256" key="4">
    <source>
        <dbReference type="ARBA" id="ARBA00022763"/>
    </source>
</evidence>